<dbReference type="SUPFAM" id="SSF51905">
    <property type="entry name" value="FAD/NAD(P)-binding domain"/>
    <property type="match status" value="1"/>
</dbReference>
<evidence type="ECO:0000313" key="13">
    <source>
        <dbReference type="EMBL" id="SEJ34595.1"/>
    </source>
</evidence>
<dbReference type="GO" id="GO:0045454">
    <property type="term" value="P:cell redox homeostasis"/>
    <property type="evidence" value="ECO:0007669"/>
    <property type="project" value="InterPro"/>
</dbReference>
<dbReference type="SUPFAM" id="SSF55424">
    <property type="entry name" value="FAD/NAD-linked reductases, dimerisation (C-terminal) domain"/>
    <property type="match status" value="1"/>
</dbReference>
<keyword evidence="2 10" id="KW-0285">Flavoprotein</keyword>
<evidence type="ECO:0000256" key="4">
    <source>
        <dbReference type="ARBA" id="ARBA00023002"/>
    </source>
</evidence>
<dbReference type="PANTHER" id="PTHR42737:SF2">
    <property type="entry name" value="GLUTATHIONE REDUCTASE"/>
    <property type="match status" value="1"/>
</dbReference>
<sequence>MAREFDLIVLGAGSGGLTVAQRAARYGARVGLLDPGPPGGTCVNLGCVPKKALWFAAQLAQAQALAGDYGFELTPGRLDWDRFRGLRDRYIEGIRERYAQRLGEVDVAWIGAAGRLVARDTVLAGDMQYRAPQVVIATGARPRRLPLPGFELGMVSDDVFSLSALPRSIGIVGGGYVAVEFACLLRALGCEVELLIRKQLLDGFDGELVQALAAQMRAQGIRITAESNVTGARGEPGALLLDDARGAAHGPYHSVLWAVGRVPNSDELGLGGIGVACDARGFIQVDAHQNTSVPGISAIGDVTACPALTPVAVSAGYALVERLLGGQPESQFDYRAIPTVVFAEPPLGKIGLTEREARARHGDAVRVYTKQFVPLQFAVAGHRVPTVMKLVCTGDDERVLGMHVLGPGVDEMLQGFALAMRQGLTRRELRSAVAIHPTSSEEMLLMH</sequence>
<dbReference type="PIRSF" id="PIRSF000350">
    <property type="entry name" value="Mercury_reductase_MerA"/>
    <property type="match status" value="1"/>
</dbReference>
<dbReference type="PRINTS" id="PR00368">
    <property type="entry name" value="FADPNR"/>
</dbReference>
<feature type="binding site" evidence="8">
    <location>
        <position position="260"/>
    </location>
    <ligand>
        <name>NAD(+)</name>
        <dbReference type="ChEBI" id="CHEBI:57540"/>
    </ligand>
</feature>
<keyword evidence="6 10" id="KW-0676">Redox-active center</keyword>
<dbReference type="RefSeq" id="WP_091337128.1">
    <property type="nucleotide sequence ID" value="NZ_FNYC01000006.1"/>
</dbReference>
<dbReference type="EMBL" id="FNYC01000006">
    <property type="protein sequence ID" value="SEJ34595.1"/>
    <property type="molecule type" value="Genomic_DNA"/>
</dbReference>
<keyword evidence="3 8" id="KW-0274">FAD</keyword>
<keyword evidence="8" id="KW-0547">Nucleotide-binding</keyword>
<name>A0A1H6YCX1_9GAMM</name>
<dbReference type="GO" id="GO:0034599">
    <property type="term" value="P:cellular response to oxidative stress"/>
    <property type="evidence" value="ECO:0007669"/>
    <property type="project" value="TreeGrafter"/>
</dbReference>
<dbReference type="Gene3D" id="3.30.390.30">
    <property type="match status" value="1"/>
</dbReference>
<dbReference type="NCBIfam" id="NF004776">
    <property type="entry name" value="PRK06116.1"/>
    <property type="match status" value="1"/>
</dbReference>
<dbReference type="GO" id="GO:0050660">
    <property type="term" value="F:flavin adenine dinucleotide binding"/>
    <property type="evidence" value="ECO:0007669"/>
    <property type="project" value="InterPro"/>
</dbReference>
<evidence type="ECO:0000256" key="5">
    <source>
        <dbReference type="ARBA" id="ARBA00023157"/>
    </source>
</evidence>
<evidence type="ECO:0000256" key="6">
    <source>
        <dbReference type="ARBA" id="ARBA00023284"/>
    </source>
</evidence>
<dbReference type="InterPro" id="IPR012999">
    <property type="entry name" value="Pyr_OxRdtase_I_AS"/>
</dbReference>
<evidence type="ECO:0000313" key="14">
    <source>
        <dbReference type="Proteomes" id="UP000199420"/>
    </source>
</evidence>
<evidence type="ECO:0000256" key="7">
    <source>
        <dbReference type="PIRSR" id="PIRSR000350-2"/>
    </source>
</evidence>
<evidence type="ECO:0000256" key="2">
    <source>
        <dbReference type="ARBA" id="ARBA00022630"/>
    </source>
</evidence>
<gene>
    <name evidence="13" type="ORF">SAMN04487997_3080</name>
</gene>
<dbReference type="Gene3D" id="3.50.50.60">
    <property type="entry name" value="FAD/NAD(P)-binding domain"/>
    <property type="match status" value="2"/>
</dbReference>
<organism evidence="13 14">
    <name type="scientific">Frateuria terrea</name>
    <dbReference type="NCBI Taxonomy" id="529704"/>
    <lineage>
        <taxon>Bacteria</taxon>
        <taxon>Pseudomonadati</taxon>
        <taxon>Pseudomonadota</taxon>
        <taxon>Gammaproteobacteria</taxon>
        <taxon>Lysobacterales</taxon>
        <taxon>Rhodanobacteraceae</taxon>
        <taxon>Frateuria</taxon>
    </lineage>
</organism>
<dbReference type="InterPro" id="IPR036188">
    <property type="entry name" value="FAD/NAD-bd_sf"/>
</dbReference>
<dbReference type="Proteomes" id="UP000199420">
    <property type="component" value="Unassembled WGS sequence"/>
</dbReference>
<dbReference type="PROSITE" id="PS00076">
    <property type="entry name" value="PYRIDINE_REDOX_1"/>
    <property type="match status" value="1"/>
</dbReference>
<dbReference type="InterPro" id="IPR046952">
    <property type="entry name" value="GSHR/TRXR-like"/>
</dbReference>
<protein>
    <submittedName>
        <fullName evidence="13">NADPH-glutathione reductase</fullName>
    </submittedName>
</protein>
<feature type="domain" description="Pyridine nucleotide-disulphide oxidoreductase dimerisation" evidence="11">
    <location>
        <begin position="337"/>
        <end position="443"/>
    </location>
</feature>
<feature type="binding site" evidence="8">
    <location>
        <position position="301"/>
    </location>
    <ligand>
        <name>FAD</name>
        <dbReference type="ChEBI" id="CHEBI:57692"/>
    </ligand>
</feature>
<dbReference type="PRINTS" id="PR00411">
    <property type="entry name" value="PNDRDTASEI"/>
</dbReference>
<evidence type="ECO:0000256" key="10">
    <source>
        <dbReference type="RuleBase" id="RU003691"/>
    </source>
</evidence>
<evidence type="ECO:0000256" key="1">
    <source>
        <dbReference type="ARBA" id="ARBA00007532"/>
    </source>
</evidence>
<dbReference type="InterPro" id="IPR016156">
    <property type="entry name" value="FAD/NAD-linked_Rdtase_dimer_sf"/>
</dbReference>
<dbReference type="GO" id="GO:0006749">
    <property type="term" value="P:glutathione metabolic process"/>
    <property type="evidence" value="ECO:0007669"/>
    <property type="project" value="TreeGrafter"/>
</dbReference>
<evidence type="ECO:0000256" key="9">
    <source>
        <dbReference type="PIRSR" id="PIRSR000350-4"/>
    </source>
</evidence>
<keyword evidence="4 10" id="KW-0560">Oxidoreductase</keyword>
<reference evidence="13 14" key="1">
    <citation type="submission" date="2016-10" db="EMBL/GenBank/DDBJ databases">
        <authorList>
            <person name="de Groot N.N."/>
        </authorList>
    </citation>
    <scope>NUCLEOTIDE SEQUENCE [LARGE SCALE GENOMIC DNA]</scope>
    <source>
        <strain evidence="13 14">DSM 26515</strain>
    </source>
</reference>
<comment type="similarity">
    <text evidence="1 10">Belongs to the class-I pyridine nucleotide-disulfide oxidoreductase family.</text>
</comment>
<accession>A0A1H6YCX1</accession>
<feature type="active site" description="Proton acceptor" evidence="7">
    <location>
        <position position="436"/>
    </location>
</feature>
<dbReference type="InterPro" id="IPR004099">
    <property type="entry name" value="Pyr_nucl-diS_OxRdtase_dimer"/>
</dbReference>
<dbReference type="PANTHER" id="PTHR42737">
    <property type="entry name" value="GLUTATHIONE REDUCTASE"/>
    <property type="match status" value="1"/>
</dbReference>
<comment type="cofactor">
    <cofactor evidence="8">
        <name>FAD</name>
        <dbReference type="ChEBI" id="CHEBI:57692"/>
    </cofactor>
    <text evidence="8">Binds 1 FAD per subunit.</text>
</comment>
<feature type="domain" description="FAD/NAD(P)-binding" evidence="12">
    <location>
        <begin position="5"/>
        <end position="316"/>
    </location>
</feature>
<dbReference type="GO" id="GO:0005829">
    <property type="term" value="C:cytosol"/>
    <property type="evidence" value="ECO:0007669"/>
    <property type="project" value="TreeGrafter"/>
</dbReference>
<evidence type="ECO:0000259" key="12">
    <source>
        <dbReference type="Pfam" id="PF07992"/>
    </source>
</evidence>
<dbReference type="STRING" id="529704.SAMN02927913_2361"/>
<keyword evidence="8" id="KW-0520">NAD</keyword>
<evidence type="ECO:0000256" key="3">
    <source>
        <dbReference type="ARBA" id="ARBA00022827"/>
    </source>
</evidence>
<feature type="binding site" evidence="8">
    <location>
        <position position="51"/>
    </location>
    <ligand>
        <name>FAD</name>
        <dbReference type="ChEBI" id="CHEBI:57692"/>
    </ligand>
</feature>
<feature type="disulfide bond" description="Redox-active" evidence="9">
    <location>
        <begin position="42"/>
        <end position="47"/>
    </location>
</feature>
<dbReference type="InterPro" id="IPR001100">
    <property type="entry name" value="Pyr_nuc-diS_OxRdtase"/>
</dbReference>
<dbReference type="GO" id="GO:0004362">
    <property type="term" value="F:glutathione-disulfide reductase (NADPH) activity"/>
    <property type="evidence" value="ECO:0007669"/>
    <property type="project" value="TreeGrafter"/>
</dbReference>
<dbReference type="InterPro" id="IPR023753">
    <property type="entry name" value="FAD/NAD-binding_dom"/>
</dbReference>
<dbReference type="Pfam" id="PF02852">
    <property type="entry name" value="Pyr_redox_dim"/>
    <property type="match status" value="1"/>
</dbReference>
<evidence type="ECO:0000259" key="11">
    <source>
        <dbReference type="Pfam" id="PF02852"/>
    </source>
</evidence>
<keyword evidence="5" id="KW-1015">Disulfide bond</keyword>
<keyword evidence="14" id="KW-1185">Reference proteome</keyword>
<feature type="binding site" evidence="8">
    <location>
        <position position="114"/>
    </location>
    <ligand>
        <name>FAD</name>
        <dbReference type="ChEBI" id="CHEBI:57692"/>
    </ligand>
</feature>
<proteinExistence type="inferred from homology"/>
<dbReference type="Pfam" id="PF07992">
    <property type="entry name" value="Pyr_redox_2"/>
    <property type="match status" value="1"/>
</dbReference>
<dbReference type="AlphaFoldDB" id="A0A1H6YCX1"/>
<dbReference type="OrthoDB" id="6132190at2"/>
<evidence type="ECO:0000256" key="8">
    <source>
        <dbReference type="PIRSR" id="PIRSR000350-3"/>
    </source>
</evidence>
<feature type="binding site" evidence="8">
    <location>
        <begin position="173"/>
        <end position="180"/>
    </location>
    <ligand>
        <name>NAD(+)</name>
        <dbReference type="ChEBI" id="CHEBI:57540"/>
    </ligand>
</feature>